<gene>
    <name evidence="3" type="ORF">GA0074704_3515</name>
</gene>
<dbReference type="PANTHER" id="PTHR43625">
    <property type="entry name" value="AFLATOXIN B1 ALDEHYDE REDUCTASE"/>
    <property type="match status" value="1"/>
</dbReference>
<evidence type="ECO:0000313" key="3">
    <source>
        <dbReference type="EMBL" id="SCG58532.1"/>
    </source>
</evidence>
<dbReference type="RefSeq" id="WP_088971504.1">
    <property type="nucleotide sequence ID" value="NZ_JBHLYF010000043.1"/>
</dbReference>
<feature type="domain" description="NADP-dependent oxidoreductase" evidence="2">
    <location>
        <begin position="17"/>
        <end position="317"/>
    </location>
</feature>
<dbReference type="PANTHER" id="PTHR43625:SF40">
    <property type="entry name" value="ALDO-KETO REDUCTASE YAKC [NADP(+)]"/>
    <property type="match status" value="1"/>
</dbReference>
<dbReference type="Proteomes" id="UP000198210">
    <property type="component" value="Chromosome I"/>
</dbReference>
<protein>
    <submittedName>
        <fullName evidence="3">Predicted oxidoreductase</fullName>
    </submittedName>
</protein>
<sequence>MTTLPTRTLGTLRSSALGYGAMVLSPGMYGAVDDARGLAALRAALDGGATLIDTSDGYGPDGHNERLVGEAIRGRRDEVLVATKFGFRIPEGAAAHRFPVSYTFGELAVNAEPRHVRRYAEQSLRNLGTDVIDLYYPHFPDPQVPIEETVGAVADLVTAGLVRHLGLSNVTAEQVRRAHAVHPVAAVQTQWSLWQPIEPELHAAARAAGAGIVAWSPLGGGFLTGTVDRVDPDDFRRNLPRFDPANLRANIDRYAPLRAVAADLGLTPGQLALAWLLHQDQHVVPIPGSRTPAHIAENLSTARVRLHPDSLARIEAARAAFAPRGEGALLV</sequence>
<organism evidence="3 4">
    <name type="scientific">Micromonospora siamensis</name>
    <dbReference type="NCBI Taxonomy" id="299152"/>
    <lineage>
        <taxon>Bacteria</taxon>
        <taxon>Bacillati</taxon>
        <taxon>Actinomycetota</taxon>
        <taxon>Actinomycetes</taxon>
        <taxon>Micromonosporales</taxon>
        <taxon>Micromonosporaceae</taxon>
        <taxon>Micromonospora</taxon>
    </lineage>
</organism>
<evidence type="ECO:0000256" key="1">
    <source>
        <dbReference type="ARBA" id="ARBA00023002"/>
    </source>
</evidence>
<dbReference type="GO" id="GO:0016491">
    <property type="term" value="F:oxidoreductase activity"/>
    <property type="evidence" value="ECO:0007669"/>
    <property type="project" value="UniProtKB-KW"/>
</dbReference>
<accession>A0A1C5IJG4</accession>
<dbReference type="InterPro" id="IPR020471">
    <property type="entry name" value="AKR"/>
</dbReference>
<evidence type="ECO:0000259" key="2">
    <source>
        <dbReference type="Pfam" id="PF00248"/>
    </source>
</evidence>
<dbReference type="InterPro" id="IPR023210">
    <property type="entry name" value="NADP_OxRdtase_dom"/>
</dbReference>
<dbReference type="Pfam" id="PF00248">
    <property type="entry name" value="Aldo_ket_red"/>
    <property type="match status" value="1"/>
</dbReference>
<evidence type="ECO:0000313" key="4">
    <source>
        <dbReference type="Proteomes" id="UP000198210"/>
    </source>
</evidence>
<reference evidence="3 4" key="1">
    <citation type="submission" date="2016-06" db="EMBL/GenBank/DDBJ databases">
        <authorList>
            <person name="Kjaerup R.B."/>
            <person name="Dalgaard T.S."/>
            <person name="Juul-Madsen H.R."/>
        </authorList>
    </citation>
    <scope>NUCLEOTIDE SEQUENCE [LARGE SCALE GENOMIC DNA]</scope>
    <source>
        <strain evidence="3 4">DSM 45097</strain>
    </source>
</reference>
<keyword evidence="4" id="KW-1185">Reference proteome</keyword>
<dbReference type="GO" id="GO:0005737">
    <property type="term" value="C:cytoplasm"/>
    <property type="evidence" value="ECO:0007669"/>
    <property type="project" value="TreeGrafter"/>
</dbReference>
<dbReference type="Gene3D" id="3.20.20.100">
    <property type="entry name" value="NADP-dependent oxidoreductase domain"/>
    <property type="match status" value="1"/>
</dbReference>
<dbReference type="SUPFAM" id="SSF51430">
    <property type="entry name" value="NAD(P)-linked oxidoreductase"/>
    <property type="match status" value="1"/>
</dbReference>
<name>A0A1C5IJG4_9ACTN</name>
<dbReference type="EMBL" id="LT607751">
    <property type="protein sequence ID" value="SCG58532.1"/>
    <property type="molecule type" value="Genomic_DNA"/>
</dbReference>
<dbReference type="PRINTS" id="PR00069">
    <property type="entry name" value="ALDKETRDTASE"/>
</dbReference>
<dbReference type="InterPro" id="IPR050791">
    <property type="entry name" value="Aldo-Keto_reductase"/>
</dbReference>
<dbReference type="InterPro" id="IPR036812">
    <property type="entry name" value="NAD(P)_OxRdtase_dom_sf"/>
</dbReference>
<dbReference type="AlphaFoldDB" id="A0A1C5IJG4"/>
<proteinExistence type="predicted"/>
<keyword evidence="1" id="KW-0560">Oxidoreductase</keyword>